<dbReference type="Pfam" id="PF13289">
    <property type="entry name" value="SIR2_2"/>
    <property type="match status" value="1"/>
</dbReference>
<evidence type="ECO:0000313" key="1">
    <source>
        <dbReference type="EMBL" id="SFJ97377.1"/>
    </source>
</evidence>
<protein>
    <submittedName>
        <fullName evidence="1">SIR2-like domain-containing protein</fullName>
    </submittedName>
</protein>
<dbReference type="STRING" id="45496.SAMN04488079_103163"/>
<dbReference type="InterPro" id="IPR029035">
    <property type="entry name" value="DHS-like_NAD/FAD-binding_dom"/>
</dbReference>
<gene>
    <name evidence="1" type="ORF">SAMN04488079_103163</name>
</gene>
<evidence type="ECO:0000313" key="2">
    <source>
        <dbReference type="Proteomes" id="UP000198924"/>
    </source>
</evidence>
<dbReference type="AlphaFoldDB" id="A0A1I3VSW4"/>
<sequence>MSFSLSQLLPGIETGLNKIGFLFGAGTSKEAGYPLMPDLTKAVVDNLSTVNKALVEQILSDKGLSYDPVEGTPNIEDLSDLVTEYLVATHDSKYQVLEDEIRDLIVENILSVSEPDLEYHIRFLEALKKRAQGTPTTVTLITTNYDVLFELAAGYVGLRVETGFDGPLRRLFDPSVFELKRGSVDKSRFSERPELHLNILKLHGSISWLSDGDKVFESGLDLSNASSKRAMILPRRRKVIETLADPFDQLFTRASRTLGLNCKYLVSCGFSFGDKHINDLLLFPKLQAGQIRLVALCGQEPQCLSDLMKFPAFHAGFPDKCLIDGNTTSSGTDLWKFSSLVELMTP</sequence>
<dbReference type="RefSeq" id="WP_091711788.1">
    <property type="nucleotide sequence ID" value="NZ_FOSH01000003.1"/>
</dbReference>
<dbReference type="SUPFAM" id="SSF52467">
    <property type="entry name" value="DHS-like NAD/FAD-binding domain"/>
    <property type="match status" value="1"/>
</dbReference>
<accession>A0A1I3VSW4</accession>
<name>A0A1I3VSW4_9GAMM</name>
<reference evidence="2" key="1">
    <citation type="submission" date="2016-10" db="EMBL/GenBank/DDBJ databases">
        <authorList>
            <person name="Varghese N."/>
            <person name="Submissions S."/>
        </authorList>
    </citation>
    <scope>NUCLEOTIDE SEQUENCE [LARGE SCALE GENOMIC DNA]</scope>
    <source>
        <strain evidence="2">DSM 11578</strain>
    </source>
</reference>
<keyword evidence="2" id="KW-1185">Reference proteome</keyword>
<proteinExistence type="predicted"/>
<dbReference type="EMBL" id="FOSH01000003">
    <property type="protein sequence ID" value="SFJ97377.1"/>
    <property type="molecule type" value="Genomic_DNA"/>
</dbReference>
<dbReference type="OrthoDB" id="9812283at2"/>
<organism evidence="1 2">
    <name type="scientific">Methylophaga sulfidovorans</name>
    <dbReference type="NCBI Taxonomy" id="45496"/>
    <lineage>
        <taxon>Bacteria</taxon>
        <taxon>Pseudomonadati</taxon>
        <taxon>Pseudomonadota</taxon>
        <taxon>Gammaproteobacteria</taxon>
        <taxon>Thiotrichales</taxon>
        <taxon>Piscirickettsiaceae</taxon>
        <taxon>Methylophaga</taxon>
    </lineage>
</organism>
<dbReference type="Proteomes" id="UP000198924">
    <property type="component" value="Unassembled WGS sequence"/>
</dbReference>